<organism evidence="1 2">
    <name type="scientific">Ascaris lumbricoides</name>
    <name type="common">Giant roundworm</name>
    <dbReference type="NCBI Taxonomy" id="6252"/>
    <lineage>
        <taxon>Eukaryota</taxon>
        <taxon>Metazoa</taxon>
        <taxon>Ecdysozoa</taxon>
        <taxon>Nematoda</taxon>
        <taxon>Chromadorea</taxon>
        <taxon>Rhabditida</taxon>
        <taxon>Spirurina</taxon>
        <taxon>Ascaridomorpha</taxon>
        <taxon>Ascaridoidea</taxon>
        <taxon>Ascarididae</taxon>
        <taxon>Ascaris</taxon>
    </lineage>
</organism>
<dbReference type="InterPro" id="IPR050214">
    <property type="entry name" value="Cys_Synth/Cystath_Beta-Synth"/>
</dbReference>
<dbReference type="InterPro" id="IPR036052">
    <property type="entry name" value="TrpB-like_PALP_sf"/>
</dbReference>
<accession>A0A0M3HHT5</accession>
<dbReference type="WBParaSite" id="ALUE_0000108001-mRNA-1">
    <property type="protein sequence ID" value="ALUE_0000108001-mRNA-1"/>
    <property type="gene ID" value="ALUE_0000108001"/>
</dbReference>
<proteinExistence type="predicted"/>
<dbReference type="SUPFAM" id="SSF53686">
    <property type="entry name" value="Tryptophan synthase beta subunit-like PLP-dependent enzymes"/>
    <property type="match status" value="1"/>
</dbReference>
<dbReference type="Proteomes" id="UP000036681">
    <property type="component" value="Unplaced"/>
</dbReference>
<name>A0A0M3HHT5_ASCLU</name>
<reference evidence="2" key="1">
    <citation type="submission" date="2017-02" db="UniProtKB">
        <authorList>
            <consortium name="WormBaseParasite"/>
        </authorList>
    </citation>
    <scope>IDENTIFICATION</scope>
</reference>
<dbReference type="Gene3D" id="3.40.50.1100">
    <property type="match status" value="1"/>
</dbReference>
<dbReference type="GO" id="GO:0019344">
    <property type="term" value="P:cysteine biosynthetic process"/>
    <property type="evidence" value="ECO:0007669"/>
    <property type="project" value="UniProtKB-ARBA"/>
</dbReference>
<sequence length="72" mass="7708">ISSGANVTAAVKLASRPENVGKLVVTVLPSFGERYLSTDLYSDVKNAAEALSVDTLEEVLKKLSISDQKNQQ</sequence>
<protein>
    <submittedName>
        <fullName evidence="2">PALP domain-containing protein</fullName>
    </submittedName>
</protein>
<dbReference type="AlphaFoldDB" id="A0A0M3HHT5"/>
<evidence type="ECO:0000313" key="2">
    <source>
        <dbReference type="WBParaSite" id="ALUE_0000108001-mRNA-1"/>
    </source>
</evidence>
<evidence type="ECO:0000313" key="1">
    <source>
        <dbReference type="Proteomes" id="UP000036681"/>
    </source>
</evidence>
<keyword evidence="1" id="KW-1185">Reference proteome</keyword>
<dbReference type="PANTHER" id="PTHR10314">
    <property type="entry name" value="CYSTATHIONINE BETA-SYNTHASE"/>
    <property type="match status" value="1"/>
</dbReference>